<name>A0A835DHP6_TETSI</name>
<dbReference type="EMBL" id="JABCRI010000009">
    <property type="protein sequence ID" value="KAF8400504.1"/>
    <property type="molecule type" value="Genomic_DNA"/>
</dbReference>
<dbReference type="OMA" id="ENASCKC"/>
<feature type="compositionally biased region" description="Polar residues" evidence="2">
    <location>
        <begin position="190"/>
        <end position="205"/>
    </location>
</feature>
<dbReference type="GO" id="GO:0007059">
    <property type="term" value="P:chromosome segregation"/>
    <property type="evidence" value="ECO:0007669"/>
    <property type="project" value="TreeGrafter"/>
</dbReference>
<dbReference type="PANTHER" id="PTHR35768">
    <property type="entry name" value="PROTEIN MULTIPOLAR SPINDLE 1"/>
    <property type="match status" value="1"/>
</dbReference>
<evidence type="ECO:0000313" key="4">
    <source>
        <dbReference type="Proteomes" id="UP000655225"/>
    </source>
</evidence>
<protein>
    <submittedName>
        <fullName evidence="3">Uncharacterized protein</fullName>
    </submittedName>
</protein>
<dbReference type="GO" id="GO:0007140">
    <property type="term" value="P:male meiotic nuclear division"/>
    <property type="evidence" value="ECO:0007669"/>
    <property type="project" value="TreeGrafter"/>
</dbReference>
<evidence type="ECO:0000256" key="2">
    <source>
        <dbReference type="SAM" id="MobiDB-lite"/>
    </source>
</evidence>
<comment type="caution">
    <text evidence="3">The sequence shown here is derived from an EMBL/GenBank/DDBJ whole genome shotgun (WGS) entry which is preliminary data.</text>
</comment>
<proteinExistence type="predicted"/>
<dbReference type="PANTHER" id="PTHR35768:SF1">
    <property type="entry name" value="PROTEIN MULTIPOLAR SPINDLE 1"/>
    <property type="match status" value="1"/>
</dbReference>
<evidence type="ECO:0000313" key="3">
    <source>
        <dbReference type="EMBL" id="KAF8400504.1"/>
    </source>
</evidence>
<dbReference type="InterPro" id="IPR037500">
    <property type="entry name" value="Msp1"/>
</dbReference>
<feature type="region of interest" description="Disordered" evidence="2">
    <location>
        <begin position="190"/>
        <end position="225"/>
    </location>
</feature>
<evidence type="ECO:0000256" key="1">
    <source>
        <dbReference type="SAM" id="Coils"/>
    </source>
</evidence>
<accession>A0A835DHP6</accession>
<keyword evidence="1" id="KW-0175">Coiled coil</keyword>
<organism evidence="3 4">
    <name type="scientific">Tetracentron sinense</name>
    <name type="common">Spur-leaf</name>
    <dbReference type="NCBI Taxonomy" id="13715"/>
    <lineage>
        <taxon>Eukaryota</taxon>
        <taxon>Viridiplantae</taxon>
        <taxon>Streptophyta</taxon>
        <taxon>Embryophyta</taxon>
        <taxon>Tracheophyta</taxon>
        <taxon>Spermatophyta</taxon>
        <taxon>Magnoliopsida</taxon>
        <taxon>Trochodendrales</taxon>
        <taxon>Trochodendraceae</taxon>
        <taxon>Tetracentron</taxon>
    </lineage>
</organism>
<keyword evidence="4" id="KW-1185">Reference proteome</keyword>
<reference evidence="3 4" key="1">
    <citation type="submission" date="2020-04" db="EMBL/GenBank/DDBJ databases">
        <title>Plant Genome Project.</title>
        <authorList>
            <person name="Zhang R.-G."/>
        </authorList>
    </citation>
    <scope>NUCLEOTIDE SEQUENCE [LARGE SCALE GENOMIC DNA]</scope>
    <source>
        <strain evidence="3">YNK0</strain>
        <tissue evidence="3">Leaf</tissue>
    </source>
</reference>
<dbReference type="AlphaFoldDB" id="A0A835DHP6"/>
<gene>
    <name evidence="3" type="ORF">HHK36_013802</name>
</gene>
<dbReference type="GO" id="GO:0000212">
    <property type="term" value="P:meiotic spindle organization"/>
    <property type="evidence" value="ECO:0007669"/>
    <property type="project" value="InterPro"/>
</dbReference>
<dbReference type="GO" id="GO:0042138">
    <property type="term" value="P:meiotic DNA double-strand break formation"/>
    <property type="evidence" value="ECO:0007669"/>
    <property type="project" value="InterPro"/>
</dbReference>
<sequence length="392" mass="45059">MNVETNEQRIKARAKRGKWVRTSNPSLNLAIAMTLLRSKLLQKPPDLLETNAQRWKRKAKERNQELLMLRDELKELEVRLKERRRRPDDSVRQRRRVLDLNSEDEIEQLRTSVDFLVEICNSVSPISLYRGGNLRTQAMERGETSNSQEVILTSLLRQEQDIKEIKSILHDMATALDKLQVAQEQAQIRLPTSQTNVSNPVAQSQKPPSHPFPKPKKERAPPKHFTPLPLGQLLSTFVERKLITLRESCDSGSDAQFYVQHLIRKLGSAPNIGQRTLLSVSQRISVLADTSHFMDPFDDAFPNMHTSMFMMIQLTEFLISDYIQTWSSDDSFEDGLFGELLRSILQARKALELLEFRNGLYVLYMDRVTGELAKQVGQIKLSNIKPTLAENE</sequence>
<dbReference type="Proteomes" id="UP000655225">
    <property type="component" value="Unassembled WGS sequence"/>
</dbReference>
<feature type="coiled-coil region" evidence="1">
    <location>
        <begin position="52"/>
        <end position="86"/>
    </location>
</feature>
<dbReference type="OrthoDB" id="1913471at2759"/>